<reference evidence="2 3" key="1">
    <citation type="submission" date="2019-05" db="EMBL/GenBank/DDBJ databases">
        <authorList>
            <person name="Hariharan J."/>
            <person name="Choudoir M.J."/>
            <person name="Diebold P."/>
            <person name="Panke-Buisse K."/>
            <person name="Buckley D.H."/>
        </authorList>
    </citation>
    <scope>NUCLEOTIDE SEQUENCE [LARGE SCALE GENOMIC DNA]</scope>
    <source>
        <strain evidence="2 3">SUN51</strain>
    </source>
</reference>
<keyword evidence="3" id="KW-1185">Reference proteome</keyword>
<dbReference type="Proteomes" id="UP000324965">
    <property type="component" value="Unassembled WGS sequence"/>
</dbReference>
<proteinExistence type="predicted"/>
<evidence type="ECO:0000313" key="3">
    <source>
        <dbReference type="Proteomes" id="UP000324965"/>
    </source>
</evidence>
<organism evidence="2 3">
    <name type="scientific">Streptomyces apricus</name>
    <dbReference type="NCBI Taxonomy" id="1828112"/>
    <lineage>
        <taxon>Bacteria</taxon>
        <taxon>Bacillati</taxon>
        <taxon>Actinomycetota</taxon>
        <taxon>Actinomycetes</taxon>
        <taxon>Kitasatosporales</taxon>
        <taxon>Streptomycetaceae</taxon>
        <taxon>Streptomyces</taxon>
    </lineage>
</organism>
<name>A0A5B0AK94_9ACTN</name>
<feature type="compositionally biased region" description="Low complexity" evidence="1">
    <location>
        <begin position="76"/>
        <end position="92"/>
    </location>
</feature>
<gene>
    <name evidence="2" type="ORF">FGF04_30985</name>
</gene>
<dbReference type="AlphaFoldDB" id="A0A5B0AK94"/>
<protein>
    <submittedName>
        <fullName evidence="2">Uncharacterized protein</fullName>
    </submittedName>
</protein>
<evidence type="ECO:0000256" key="1">
    <source>
        <dbReference type="SAM" id="MobiDB-lite"/>
    </source>
</evidence>
<accession>A0A5B0AK94</accession>
<sequence>MRDWSPVLPAPLLHAVRPLLAAVRRLRPAGPPDLRTADHPVPQRRTVTVAQEDLLQLAAAAGPLEEPLPRWPQPRTPALTATRRCCTTSCRPPRSPGPSR</sequence>
<comment type="caution">
    <text evidence="2">The sequence shown here is derived from an EMBL/GenBank/DDBJ whole genome shotgun (WGS) entry which is preliminary data.</text>
</comment>
<feature type="region of interest" description="Disordered" evidence="1">
    <location>
        <begin position="65"/>
        <end position="100"/>
    </location>
</feature>
<dbReference type="EMBL" id="VDFC01000052">
    <property type="protein sequence ID" value="KAA0929139.1"/>
    <property type="molecule type" value="Genomic_DNA"/>
</dbReference>
<dbReference type="RefSeq" id="WP_149514689.1">
    <property type="nucleotide sequence ID" value="NZ_VDFC01000052.1"/>
</dbReference>
<evidence type="ECO:0000313" key="2">
    <source>
        <dbReference type="EMBL" id="KAA0929139.1"/>
    </source>
</evidence>